<proteinExistence type="predicted"/>
<organism evidence="10 11">
    <name type="scientific">Candidatus Accumulibacter adjunctus</name>
    <dbReference type="NCBI Taxonomy" id="1454001"/>
    <lineage>
        <taxon>Bacteria</taxon>
        <taxon>Pseudomonadati</taxon>
        <taxon>Pseudomonadota</taxon>
        <taxon>Betaproteobacteria</taxon>
        <taxon>Candidatus Accumulibacter</taxon>
    </lineage>
</organism>
<evidence type="ECO:0000256" key="1">
    <source>
        <dbReference type="ARBA" id="ARBA00004651"/>
    </source>
</evidence>
<keyword evidence="11" id="KW-1185">Reference proteome</keyword>
<evidence type="ECO:0000256" key="8">
    <source>
        <dbReference type="SAM" id="Phobius"/>
    </source>
</evidence>
<protein>
    <submittedName>
        <fullName evidence="10">Membrane protein</fullName>
    </submittedName>
</protein>
<dbReference type="PANTHER" id="PTHR33908">
    <property type="entry name" value="MANNOSYLTRANSFERASE YKCB-RELATED"/>
    <property type="match status" value="1"/>
</dbReference>
<evidence type="ECO:0000256" key="6">
    <source>
        <dbReference type="ARBA" id="ARBA00022989"/>
    </source>
</evidence>
<keyword evidence="5 8" id="KW-0812">Transmembrane</keyword>
<feature type="transmembrane region" description="Helical" evidence="8">
    <location>
        <begin position="308"/>
        <end position="330"/>
    </location>
</feature>
<evidence type="ECO:0000256" key="7">
    <source>
        <dbReference type="ARBA" id="ARBA00023136"/>
    </source>
</evidence>
<feature type="transmembrane region" description="Helical" evidence="8">
    <location>
        <begin position="145"/>
        <end position="163"/>
    </location>
</feature>
<feature type="transmembrane region" description="Helical" evidence="8">
    <location>
        <begin position="21"/>
        <end position="42"/>
    </location>
</feature>
<sequence>MNPRASDGTMELAHAGPQAGAGANWLVLAALLGAALSIRLLFYTGFFGSDEVTYVANAYRLLDGDWQVSSYVGSNRYGMNLPLAALAFLFGRHELVANAYPLLCSLGEVALVFHFGRQVLGLRAAVLAALLLALLPLHAHYAGRLMADAPLALMITASFLFFWHGERTRDCRSFVIAGLAAGCSFWIKPHAIIYLAVFAAYPLLVRRWDRRWLAMAAACGLMIVANCLLFRFLSGDFFFLVEAMRARHTSVDRAAAAAADPFHVSAGYYLVYLLGRVYHTWIVFHLALAAILLWWLRRRRQASGDDDAMLFLIWWAAGLLLVFSLFVASWHPLVLIPKQTNYMLMFVAPLALLAGHALARARGRAFIVLLLLVAAPALLLTAMQQSLIHVFTANSKAAVDFARAHADAEIFGNTNAVRAAQFARLVQPHATLVEIHPLADLLAVTGGDRQQTTAKPAAARYAVIDTETLSWAVDEPLRDISQVPACWTREGVLQAAAYGVGPWLLRQLAAAAALLPETLAGRARQALRPLTQPRPAYVYRIPEQGCG</sequence>
<evidence type="ECO:0000256" key="4">
    <source>
        <dbReference type="ARBA" id="ARBA00022679"/>
    </source>
</evidence>
<feature type="transmembrane region" description="Helical" evidence="8">
    <location>
        <begin position="278"/>
        <end position="296"/>
    </location>
</feature>
<dbReference type="InterPro" id="IPR050297">
    <property type="entry name" value="LipidA_mod_glycosyltrf_83"/>
</dbReference>
<keyword evidence="3" id="KW-0328">Glycosyltransferase</keyword>
<reference evidence="10" key="1">
    <citation type="submission" date="2014-02" db="EMBL/GenBank/DDBJ databases">
        <title>Expanding our view of genomic diversity in Candidatus Accumulibacter clades.</title>
        <authorList>
            <person name="Skennerton C.T."/>
            <person name="Barr J.J."/>
            <person name="Slater F.R."/>
            <person name="Bond P.L."/>
            <person name="Tyson G.W."/>
        </authorList>
    </citation>
    <scope>NUCLEOTIDE SEQUENCE [LARGE SCALE GENOMIC DNA]</scope>
</reference>
<feature type="transmembrane region" description="Helical" evidence="8">
    <location>
        <begin position="366"/>
        <end position="383"/>
    </location>
</feature>
<keyword evidence="4" id="KW-0808">Transferase</keyword>
<comment type="caution">
    <text evidence="10">The sequence shown here is derived from an EMBL/GenBank/DDBJ whole genome shotgun (WGS) entry which is preliminary data.</text>
</comment>
<evidence type="ECO:0000259" key="9">
    <source>
        <dbReference type="Pfam" id="PF13231"/>
    </source>
</evidence>
<dbReference type="PANTHER" id="PTHR33908:SF11">
    <property type="entry name" value="MEMBRANE PROTEIN"/>
    <property type="match status" value="1"/>
</dbReference>
<feature type="transmembrane region" description="Helical" evidence="8">
    <location>
        <begin position="254"/>
        <end position="272"/>
    </location>
</feature>
<dbReference type="STRING" id="1454001.AW08_02289"/>
<evidence type="ECO:0000313" key="11">
    <source>
        <dbReference type="Proteomes" id="UP000020218"/>
    </source>
</evidence>
<keyword evidence="2" id="KW-1003">Cell membrane</keyword>
<gene>
    <name evidence="10" type="ORF">AW08_02289</name>
</gene>
<feature type="transmembrane region" description="Helical" evidence="8">
    <location>
        <begin position="95"/>
        <end position="113"/>
    </location>
</feature>
<evidence type="ECO:0000256" key="2">
    <source>
        <dbReference type="ARBA" id="ARBA00022475"/>
    </source>
</evidence>
<feature type="transmembrane region" description="Helical" evidence="8">
    <location>
        <begin position="342"/>
        <end position="359"/>
    </location>
</feature>
<feature type="transmembrane region" description="Helical" evidence="8">
    <location>
        <begin position="175"/>
        <end position="200"/>
    </location>
</feature>
<feature type="transmembrane region" description="Helical" evidence="8">
    <location>
        <begin position="120"/>
        <end position="139"/>
    </location>
</feature>
<dbReference type="InterPro" id="IPR038731">
    <property type="entry name" value="RgtA/B/C-like"/>
</dbReference>
<dbReference type="GO" id="GO:0005886">
    <property type="term" value="C:plasma membrane"/>
    <property type="evidence" value="ECO:0007669"/>
    <property type="project" value="UniProtKB-SubCell"/>
</dbReference>
<feature type="transmembrane region" description="Helical" evidence="8">
    <location>
        <begin position="212"/>
        <end position="233"/>
    </location>
</feature>
<dbReference type="GO" id="GO:0016763">
    <property type="term" value="F:pentosyltransferase activity"/>
    <property type="evidence" value="ECO:0007669"/>
    <property type="project" value="TreeGrafter"/>
</dbReference>
<keyword evidence="7 8" id="KW-0472">Membrane</keyword>
<comment type="subcellular location">
    <subcellularLocation>
        <location evidence="1">Cell membrane</location>
        <topology evidence="1">Multi-pass membrane protein</topology>
    </subcellularLocation>
</comment>
<evidence type="ECO:0000256" key="5">
    <source>
        <dbReference type="ARBA" id="ARBA00022692"/>
    </source>
</evidence>
<keyword evidence="6 8" id="KW-1133">Transmembrane helix</keyword>
<evidence type="ECO:0000313" key="10">
    <source>
        <dbReference type="EMBL" id="EXI67187.1"/>
    </source>
</evidence>
<dbReference type="EMBL" id="JFAX01000012">
    <property type="protein sequence ID" value="EXI67187.1"/>
    <property type="molecule type" value="Genomic_DNA"/>
</dbReference>
<dbReference type="PATRIC" id="fig|1454001.3.peg.2292"/>
<evidence type="ECO:0000256" key="3">
    <source>
        <dbReference type="ARBA" id="ARBA00022676"/>
    </source>
</evidence>
<dbReference type="AlphaFoldDB" id="A0A011NRE4"/>
<dbReference type="Pfam" id="PF13231">
    <property type="entry name" value="PMT_2"/>
    <property type="match status" value="1"/>
</dbReference>
<dbReference type="GO" id="GO:0009103">
    <property type="term" value="P:lipopolysaccharide biosynthetic process"/>
    <property type="evidence" value="ECO:0007669"/>
    <property type="project" value="UniProtKB-ARBA"/>
</dbReference>
<name>A0A011NRE4_9PROT</name>
<dbReference type="Proteomes" id="UP000020218">
    <property type="component" value="Unassembled WGS sequence"/>
</dbReference>
<accession>A0A011NRE4</accession>
<feature type="domain" description="Glycosyltransferase RgtA/B/C/D-like" evidence="9">
    <location>
        <begin position="84"/>
        <end position="226"/>
    </location>
</feature>